<dbReference type="AlphaFoldDB" id="A0A523BF01"/>
<sequence>MPYPIELISPEEKRRLYSELIRLPLYTRKANIYGCCIKFLTDNRPFADIWSDNFYTADENIRSHGRLIAVQDPSQPLHMKYDPLTKTGFAFNFDYYGWIKSIALAIAGDILEDAHEIHSVHGAVLDVDGAGVALIAPSGVGKTTHSWGMLRNNGVRLVADDWFFVRVYDRSALAYGSEKNCYVDAELGKIWSKYREVLERVVIDKRGRAVVNARWVVGIDGVVPLTKMKKVFLLKRDSNDPTVVREASVDEAVETLVANNFYNPHQLVRDDRKVALRRDFFRRLLSMVEIYVANTSEPPATVQDEIFRWATS</sequence>
<evidence type="ECO:0000313" key="1">
    <source>
        <dbReference type="EMBL" id="TDA39402.1"/>
    </source>
</evidence>
<dbReference type="Proteomes" id="UP000315399">
    <property type="component" value="Unassembled WGS sequence"/>
</dbReference>
<comment type="caution">
    <text evidence="1">The sequence shown here is derived from an EMBL/GenBank/DDBJ whole genome shotgun (WGS) entry which is preliminary data.</text>
</comment>
<protein>
    <recommendedName>
        <fullName evidence="3">Aldolase</fullName>
    </recommendedName>
</protein>
<proteinExistence type="predicted"/>
<dbReference type="SUPFAM" id="SSF53795">
    <property type="entry name" value="PEP carboxykinase-like"/>
    <property type="match status" value="1"/>
</dbReference>
<organism evidence="1 2">
    <name type="scientific">Thermoproteota archaeon</name>
    <dbReference type="NCBI Taxonomy" id="2056631"/>
    <lineage>
        <taxon>Archaea</taxon>
        <taxon>Thermoproteota</taxon>
    </lineage>
</organism>
<dbReference type="EMBL" id="QNVH01000014">
    <property type="protein sequence ID" value="TDA39402.1"/>
    <property type="molecule type" value="Genomic_DNA"/>
</dbReference>
<accession>A0A523BF01</accession>
<reference evidence="1 2" key="1">
    <citation type="journal article" date="2019" name="Nat. Microbiol.">
        <title>Expanding anaerobic alkane metabolism in the domain of Archaea.</title>
        <authorList>
            <person name="Wang Y."/>
            <person name="Wegener G."/>
            <person name="Hou J."/>
            <person name="Wang F."/>
            <person name="Xiao X."/>
        </authorList>
    </citation>
    <scope>NUCLEOTIDE SEQUENCE [LARGE SCALE GENOMIC DNA]</scope>
    <source>
        <strain evidence="1">WYZ-LMO10</strain>
    </source>
</reference>
<name>A0A523BF01_9CREN</name>
<dbReference type="Gene3D" id="3.40.50.300">
    <property type="entry name" value="P-loop containing nucleotide triphosphate hydrolases"/>
    <property type="match status" value="1"/>
</dbReference>
<dbReference type="InterPro" id="IPR027417">
    <property type="entry name" value="P-loop_NTPase"/>
</dbReference>
<gene>
    <name evidence="1" type="ORF">DSO08_02285</name>
</gene>
<evidence type="ECO:0008006" key="3">
    <source>
        <dbReference type="Google" id="ProtNLM"/>
    </source>
</evidence>
<evidence type="ECO:0000313" key="2">
    <source>
        <dbReference type="Proteomes" id="UP000315399"/>
    </source>
</evidence>